<dbReference type="Pfam" id="PF13855">
    <property type="entry name" value="LRR_8"/>
    <property type="match status" value="1"/>
</dbReference>
<evidence type="ECO:0000256" key="2">
    <source>
        <dbReference type="SAM" id="Coils"/>
    </source>
</evidence>
<evidence type="ECO:0000256" key="3">
    <source>
        <dbReference type="SAM" id="SignalP"/>
    </source>
</evidence>
<reference evidence="4" key="1">
    <citation type="submission" date="2022-01" db="EMBL/GenBank/DDBJ databases">
        <authorList>
            <person name="King R."/>
        </authorList>
    </citation>
    <scope>NUCLEOTIDE SEQUENCE</scope>
</reference>
<organism evidence="4 5">
    <name type="scientific">Chironomus riparius</name>
    <dbReference type="NCBI Taxonomy" id="315576"/>
    <lineage>
        <taxon>Eukaryota</taxon>
        <taxon>Metazoa</taxon>
        <taxon>Ecdysozoa</taxon>
        <taxon>Arthropoda</taxon>
        <taxon>Hexapoda</taxon>
        <taxon>Insecta</taxon>
        <taxon>Pterygota</taxon>
        <taxon>Neoptera</taxon>
        <taxon>Endopterygota</taxon>
        <taxon>Diptera</taxon>
        <taxon>Nematocera</taxon>
        <taxon>Chironomoidea</taxon>
        <taxon>Chironomidae</taxon>
        <taxon>Chironominae</taxon>
        <taxon>Chironomus</taxon>
    </lineage>
</organism>
<feature type="coiled-coil region" evidence="2">
    <location>
        <begin position="209"/>
        <end position="248"/>
    </location>
</feature>
<keyword evidence="5" id="KW-1185">Reference proteome</keyword>
<evidence type="ECO:0000313" key="4">
    <source>
        <dbReference type="EMBL" id="CAG9810514.1"/>
    </source>
</evidence>
<dbReference type="Proteomes" id="UP001153620">
    <property type="component" value="Chromosome 4"/>
</dbReference>
<evidence type="ECO:0000256" key="1">
    <source>
        <dbReference type="ARBA" id="ARBA00022729"/>
    </source>
</evidence>
<dbReference type="OrthoDB" id="694479at2759"/>
<dbReference type="AlphaFoldDB" id="A0A9N9X005"/>
<keyword evidence="1 3" id="KW-0732">Signal</keyword>
<dbReference type="EMBL" id="OU895880">
    <property type="protein sequence ID" value="CAG9810514.1"/>
    <property type="molecule type" value="Genomic_DNA"/>
</dbReference>
<dbReference type="PANTHER" id="PTHR24373">
    <property type="entry name" value="SLIT RELATED LEUCINE-RICH REPEAT NEURONAL PROTEIN"/>
    <property type="match status" value="1"/>
</dbReference>
<accession>A0A9N9X005</accession>
<sequence>MVKLVIAFISIAVALFGSSQSATFECDYKAGAWGTLGTTYYCLVSNSAIITSPDEAQVYDISGTHLAGHNDDNVGAFYNVAKGQIHYFPRGIAKFLKNLKGIYFRGTGLKEIHQSDLRPYPKLANLYLYISSLEVLEKDLFKFNPNLDYIYLKSNKISHIDSNVFDNLPKLKTLYLESNNCVNMKAEDNPTEVQNIIKIVKSHCTNSDFSNLLQNVKNLEIESKNLNLEKFKEKLENLNNEVKNSKFRPRQAARLKISLESKVDGLAANLKDLVAQATNGTDCGHFQGLKTILDEKVSKFDEKLTKTVSKMDRNIANLKEVSLTSTDTASTSPKSRTEISKLDDENFDIKLEVFEENLINFKTFAFKKIDKMEIDEKVFRASTKKTLEKLIEEVERKFGEIEAKLEEKFDEIDGKFEKIERKLEEILKIVKSGE</sequence>
<dbReference type="GO" id="GO:0005615">
    <property type="term" value="C:extracellular space"/>
    <property type="evidence" value="ECO:0007669"/>
    <property type="project" value="TreeGrafter"/>
</dbReference>
<dbReference type="GO" id="GO:0031012">
    <property type="term" value="C:extracellular matrix"/>
    <property type="evidence" value="ECO:0007669"/>
    <property type="project" value="TreeGrafter"/>
</dbReference>
<gene>
    <name evidence="4" type="ORF">CHIRRI_LOCUS13327</name>
</gene>
<dbReference type="Gene3D" id="3.80.10.10">
    <property type="entry name" value="Ribonuclease Inhibitor"/>
    <property type="match status" value="1"/>
</dbReference>
<keyword evidence="2" id="KW-0175">Coiled coil</keyword>
<dbReference type="PANTHER" id="PTHR24373:SF370">
    <property type="entry name" value="FISH-LIPS, ISOFORM E"/>
    <property type="match status" value="1"/>
</dbReference>
<name>A0A9N9X005_9DIPT</name>
<dbReference type="InterPro" id="IPR001611">
    <property type="entry name" value="Leu-rich_rpt"/>
</dbReference>
<evidence type="ECO:0000313" key="5">
    <source>
        <dbReference type="Proteomes" id="UP001153620"/>
    </source>
</evidence>
<dbReference type="SUPFAM" id="SSF52058">
    <property type="entry name" value="L domain-like"/>
    <property type="match status" value="1"/>
</dbReference>
<reference evidence="4" key="2">
    <citation type="submission" date="2022-10" db="EMBL/GenBank/DDBJ databases">
        <authorList>
            <consortium name="ENA_rothamsted_submissions"/>
            <consortium name="culmorum"/>
            <person name="King R."/>
        </authorList>
    </citation>
    <scope>NUCLEOTIDE SEQUENCE</scope>
</reference>
<dbReference type="InterPro" id="IPR050328">
    <property type="entry name" value="Dev_Immune_Receptor"/>
</dbReference>
<feature type="coiled-coil region" evidence="2">
    <location>
        <begin position="384"/>
        <end position="422"/>
    </location>
</feature>
<feature type="chain" id="PRO_5040147143" evidence="3">
    <location>
        <begin position="22"/>
        <end position="434"/>
    </location>
</feature>
<proteinExistence type="predicted"/>
<protein>
    <submittedName>
        <fullName evidence="4">Uncharacterized protein</fullName>
    </submittedName>
</protein>
<feature type="signal peptide" evidence="3">
    <location>
        <begin position="1"/>
        <end position="21"/>
    </location>
</feature>
<dbReference type="InterPro" id="IPR032675">
    <property type="entry name" value="LRR_dom_sf"/>
</dbReference>